<evidence type="ECO:0000313" key="2">
    <source>
        <dbReference type="Proteomes" id="UP000002194"/>
    </source>
</evidence>
<dbReference type="Proteomes" id="UP000002194">
    <property type="component" value="Chromosome"/>
</dbReference>
<dbReference type="KEGG" id="dvu:DVU_0553"/>
<dbReference type="AlphaFoldDB" id="Q72EM4"/>
<keyword evidence="2" id="KW-1185">Reference proteome</keyword>
<dbReference type="PaxDb" id="882-DVU_0553"/>
<dbReference type="STRING" id="882.DVU_0553"/>
<accession>Q72EM4</accession>
<name>Q72EM4_NITV2</name>
<organism evidence="1 2">
    <name type="scientific">Nitratidesulfovibrio vulgaris (strain ATCC 29579 / DSM 644 / CCUG 34227 / NCIMB 8303 / VKM B-1760 / Hildenborough)</name>
    <name type="common">Desulfovibrio vulgaris</name>
    <dbReference type="NCBI Taxonomy" id="882"/>
    <lineage>
        <taxon>Bacteria</taxon>
        <taxon>Pseudomonadati</taxon>
        <taxon>Thermodesulfobacteriota</taxon>
        <taxon>Desulfovibrionia</taxon>
        <taxon>Desulfovibrionales</taxon>
        <taxon>Desulfovibrionaceae</taxon>
        <taxon>Nitratidesulfovibrio</taxon>
    </lineage>
</organism>
<gene>
    <name evidence="1" type="ordered locus">DVU_0553</name>
</gene>
<dbReference type="SMR" id="Q72EM4"/>
<dbReference type="HOGENOM" id="CLU_2537153_0_0_7"/>
<reference evidence="1 2" key="1">
    <citation type="journal article" date="2004" name="Nat. Biotechnol.">
        <title>The genome sequence of the anaerobic, sulfate-reducing bacterium Desulfovibrio vulgaris Hildenborough.</title>
        <authorList>
            <person name="Heidelberg J.F."/>
            <person name="Seshadri R."/>
            <person name="Haveman S.A."/>
            <person name="Hemme C.L."/>
            <person name="Paulsen I.T."/>
            <person name="Kolonay J.F."/>
            <person name="Eisen J.A."/>
            <person name="Ward N."/>
            <person name="Methe B."/>
            <person name="Brinkac L.M."/>
            <person name="Daugherty S.C."/>
            <person name="Deboy R.T."/>
            <person name="Dodson R.J."/>
            <person name="Durkin A.S."/>
            <person name="Madupu R."/>
            <person name="Nelson W.C."/>
            <person name="Sullivan S.A."/>
            <person name="Fouts D."/>
            <person name="Haft D.H."/>
            <person name="Selengut J."/>
            <person name="Peterson J.D."/>
            <person name="Davidsen T.M."/>
            <person name="Zafar N."/>
            <person name="Zhou L."/>
            <person name="Radune D."/>
            <person name="Dimitrov G."/>
            <person name="Hance M."/>
            <person name="Tran K."/>
            <person name="Khouri H."/>
            <person name="Gill J."/>
            <person name="Utterback T.R."/>
            <person name="Feldblyum T.V."/>
            <person name="Wall J.D."/>
            <person name="Voordouw G."/>
            <person name="Fraser C.M."/>
        </authorList>
    </citation>
    <scope>NUCLEOTIDE SEQUENCE [LARGE SCALE GENOMIC DNA]</scope>
    <source>
        <strain evidence="2">ATCC 29579 / DSM 644 / NCIMB 8303 / VKM B-1760 / Hildenborough</strain>
    </source>
</reference>
<dbReference type="EnsemblBacteria" id="AAS95035">
    <property type="protein sequence ID" value="AAS95035"/>
    <property type="gene ID" value="DVU_0553"/>
</dbReference>
<dbReference type="EMBL" id="AE017285">
    <property type="protein sequence ID" value="AAS95035.1"/>
    <property type="molecule type" value="Genomic_DNA"/>
</dbReference>
<proteinExistence type="predicted"/>
<evidence type="ECO:0000313" key="1">
    <source>
        <dbReference type="EMBL" id="AAS95035.1"/>
    </source>
</evidence>
<sequence length="83" mass="9741">MLESYSLRPTFMYKSHLPENLSHSPNTTYNNFGHRPVYYNPLYPKKDGTSFKILFAFKQGYRDMASRKSRAQATNCHSFAHVF</sequence>
<protein>
    <submittedName>
        <fullName evidence="1">Uncharacterized protein</fullName>
    </submittedName>
</protein>